<dbReference type="InterPro" id="IPR000150">
    <property type="entry name" value="Cof"/>
</dbReference>
<organism evidence="1 2">
    <name type="scientific">Paenibacillus lutrae</name>
    <dbReference type="NCBI Taxonomy" id="2078573"/>
    <lineage>
        <taxon>Bacteria</taxon>
        <taxon>Bacillati</taxon>
        <taxon>Bacillota</taxon>
        <taxon>Bacilli</taxon>
        <taxon>Bacillales</taxon>
        <taxon>Paenibacillaceae</taxon>
        <taxon>Paenibacillus</taxon>
    </lineage>
</organism>
<evidence type="ECO:0000313" key="2">
    <source>
        <dbReference type="Proteomes" id="UP000490800"/>
    </source>
</evidence>
<gene>
    <name evidence="1" type="ORF">EDM21_03185</name>
</gene>
<name>A0A7X3FFN7_9BACL</name>
<dbReference type="GO" id="GO:0016791">
    <property type="term" value="F:phosphatase activity"/>
    <property type="evidence" value="ECO:0007669"/>
    <property type="project" value="TreeGrafter"/>
</dbReference>
<dbReference type="Gene3D" id="3.40.50.1000">
    <property type="entry name" value="HAD superfamily/HAD-like"/>
    <property type="match status" value="1"/>
</dbReference>
<dbReference type="PROSITE" id="PS01228">
    <property type="entry name" value="COF_1"/>
    <property type="match status" value="1"/>
</dbReference>
<proteinExistence type="predicted"/>
<dbReference type="OrthoDB" id="9790031at2"/>
<dbReference type="PANTHER" id="PTHR10000:SF8">
    <property type="entry name" value="HAD SUPERFAMILY HYDROLASE-LIKE, TYPE 3"/>
    <property type="match status" value="1"/>
</dbReference>
<dbReference type="NCBIfam" id="TIGR00099">
    <property type="entry name" value="Cof-subfamily"/>
    <property type="match status" value="1"/>
</dbReference>
<dbReference type="SFLD" id="SFLDS00003">
    <property type="entry name" value="Haloacid_Dehalogenase"/>
    <property type="match status" value="1"/>
</dbReference>
<comment type="caution">
    <text evidence="1">The sequence shown here is derived from an EMBL/GenBank/DDBJ whole genome shotgun (WGS) entry which is preliminary data.</text>
</comment>
<dbReference type="GO" id="GO:0000287">
    <property type="term" value="F:magnesium ion binding"/>
    <property type="evidence" value="ECO:0007669"/>
    <property type="project" value="TreeGrafter"/>
</dbReference>
<dbReference type="Gene3D" id="3.30.1240.10">
    <property type="match status" value="1"/>
</dbReference>
<evidence type="ECO:0000313" key="1">
    <source>
        <dbReference type="EMBL" id="MVO98546.1"/>
    </source>
</evidence>
<dbReference type="EMBL" id="RHLK01000002">
    <property type="protein sequence ID" value="MVO98546.1"/>
    <property type="molecule type" value="Genomic_DNA"/>
</dbReference>
<dbReference type="NCBIfam" id="TIGR01484">
    <property type="entry name" value="HAD-SF-IIB"/>
    <property type="match status" value="1"/>
</dbReference>
<dbReference type="AlphaFoldDB" id="A0A7X3FFN7"/>
<protein>
    <submittedName>
        <fullName evidence="1">Cof-type HAD-IIB family hydrolase</fullName>
    </submittedName>
</protein>
<sequence length="267" mass="29334">MAYQLIALDVDGTLLSDDYVLTERTRNAVRAVHEQGGRIVLCTGRGPASAIPVLDELGLEGIVITHNGGATVRTPGLELLHQYAFPVAQIAEMIDYCRKHSVHFDVCAPFDMYVESWSEVEQAMYKKFFVTPHLVEDVTALEVSLVKFTLYSADPAVMDAVEKDWSLTGLYGELRMIRSGEHFIDVMHEQATKGNALRRLCAQLQVHPEHVLAIGNYYNDLEMLSFAGLGIAMANSPAGVLEQADDSTASNNEDGVAEALEKHILNG</sequence>
<dbReference type="InterPro" id="IPR036412">
    <property type="entry name" value="HAD-like_sf"/>
</dbReference>
<keyword evidence="1" id="KW-0378">Hydrolase</keyword>
<dbReference type="PANTHER" id="PTHR10000">
    <property type="entry name" value="PHOSPHOSERINE PHOSPHATASE"/>
    <property type="match status" value="1"/>
</dbReference>
<dbReference type="Pfam" id="PF08282">
    <property type="entry name" value="Hydrolase_3"/>
    <property type="match status" value="1"/>
</dbReference>
<dbReference type="InterPro" id="IPR023214">
    <property type="entry name" value="HAD_sf"/>
</dbReference>
<dbReference type="CDD" id="cd07516">
    <property type="entry name" value="HAD_Pase"/>
    <property type="match status" value="1"/>
</dbReference>
<reference evidence="1 2" key="1">
    <citation type="journal article" date="2019" name="Microorganisms">
        <title>Paenibacillus lutrae sp. nov., A Chitinolytic Species Isolated from A River Otter in Castril Natural Park, Granada, Spain.</title>
        <authorList>
            <person name="Rodriguez M."/>
            <person name="Reina J.C."/>
            <person name="Bejar V."/>
            <person name="Llamas I."/>
        </authorList>
    </citation>
    <scope>NUCLEOTIDE SEQUENCE [LARGE SCALE GENOMIC DNA]</scope>
    <source>
        <strain evidence="1 2">N10</strain>
    </source>
</reference>
<accession>A0A7X3FFN7</accession>
<dbReference type="RefSeq" id="WP_157332861.1">
    <property type="nucleotide sequence ID" value="NZ_RHLK01000002.1"/>
</dbReference>
<dbReference type="SUPFAM" id="SSF56784">
    <property type="entry name" value="HAD-like"/>
    <property type="match status" value="1"/>
</dbReference>
<keyword evidence="2" id="KW-1185">Reference proteome</keyword>
<dbReference type="SFLD" id="SFLDG01140">
    <property type="entry name" value="C2.B:_Phosphomannomutase_and_P"/>
    <property type="match status" value="1"/>
</dbReference>
<dbReference type="GO" id="GO:0005829">
    <property type="term" value="C:cytosol"/>
    <property type="evidence" value="ECO:0007669"/>
    <property type="project" value="TreeGrafter"/>
</dbReference>
<dbReference type="Proteomes" id="UP000490800">
    <property type="component" value="Unassembled WGS sequence"/>
</dbReference>
<dbReference type="InterPro" id="IPR006379">
    <property type="entry name" value="HAD-SF_hydro_IIB"/>
</dbReference>